<evidence type="ECO:0000313" key="2">
    <source>
        <dbReference type="Proteomes" id="UP001519293"/>
    </source>
</evidence>
<evidence type="ECO:0000313" key="1">
    <source>
        <dbReference type="EMBL" id="MBP2239614.1"/>
    </source>
</evidence>
<dbReference type="EMBL" id="JAGIKZ010000001">
    <property type="protein sequence ID" value="MBP2239614.1"/>
    <property type="molecule type" value="Genomic_DNA"/>
</dbReference>
<reference evidence="1 2" key="1">
    <citation type="submission" date="2021-03" db="EMBL/GenBank/DDBJ databases">
        <title>Genomic Encyclopedia of Type Strains, Phase IV (KMG-IV): sequencing the most valuable type-strain genomes for metagenomic binning, comparative biology and taxonomic classification.</title>
        <authorList>
            <person name="Goeker M."/>
        </authorList>
    </citation>
    <scope>NUCLEOTIDE SEQUENCE [LARGE SCALE GENOMIC DNA]</scope>
    <source>
        <strain evidence="1 2">DSM 26675</strain>
    </source>
</reference>
<proteinExistence type="predicted"/>
<keyword evidence="2" id="KW-1185">Reference proteome</keyword>
<dbReference type="RefSeq" id="WP_066394720.1">
    <property type="nucleotide sequence ID" value="NZ_JAGIKZ010000001.1"/>
</dbReference>
<accession>A0ABS4RAA7</accession>
<sequence length="69" mass="7971">MGILNTFNEWRATRYEKHVSRMKSDNKCPECYGRGFPIYPGTEYAYYTNIVECPGCGGTGVYTDWETEL</sequence>
<organism evidence="1 2">
    <name type="scientific">Cytobacillus eiseniae</name>
    <dbReference type="NCBI Taxonomy" id="762947"/>
    <lineage>
        <taxon>Bacteria</taxon>
        <taxon>Bacillati</taxon>
        <taxon>Bacillota</taxon>
        <taxon>Bacilli</taxon>
        <taxon>Bacillales</taxon>
        <taxon>Bacillaceae</taxon>
        <taxon>Cytobacillus</taxon>
    </lineage>
</organism>
<comment type="caution">
    <text evidence="1">The sequence shown here is derived from an EMBL/GenBank/DDBJ whole genome shotgun (WGS) entry which is preliminary data.</text>
</comment>
<dbReference type="Proteomes" id="UP001519293">
    <property type="component" value="Unassembled WGS sequence"/>
</dbReference>
<protein>
    <submittedName>
        <fullName evidence="1">DnaJ-class molecular chaperone</fullName>
    </submittedName>
</protein>
<name>A0ABS4RAA7_9BACI</name>
<gene>
    <name evidence="1" type="ORF">J2Z40_000167</name>
</gene>
<dbReference type="SUPFAM" id="SSF57938">
    <property type="entry name" value="DnaJ/Hsp40 cysteine-rich domain"/>
    <property type="match status" value="1"/>
</dbReference>
<dbReference type="InterPro" id="IPR036410">
    <property type="entry name" value="HSP_DnaJ_Cys-rich_dom_sf"/>
</dbReference>